<proteinExistence type="predicted"/>
<organism evidence="7">
    <name type="scientific">marine sediment metagenome</name>
    <dbReference type="NCBI Taxonomy" id="412755"/>
    <lineage>
        <taxon>unclassified sequences</taxon>
        <taxon>metagenomes</taxon>
        <taxon>ecological metagenomes</taxon>
    </lineage>
</organism>
<dbReference type="PANTHER" id="PTHR33841:SF1">
    <property type="entry name" value="DNA METHYLTRANSFERASE A"/>
    <property type="match status" value="1"/>
</dbReference>
<dbReference type="InterPro" id="IPR050953">
    <property type="entry name" value="N4_N6_ade-DNA_methylase"/>
</dbReference>
<dbReference type="GO" id="GO:0009007">
    <property type="term" value="F:site-specific DNA-methyltransferase (adenine-specific) activity"/>
    <property type="evidence" value="ECO:0007669"/>
    <property type="project" value="UniProtKB-EC"/>
</dbReference>
<dbReference type="AlphaFoldDB" id="A0A0F9RDT8"/>
<sequence>MKQLNYEVVFKKLEKEFEKANDDEYTIYEDDSTGQDYKLRLCFTNSLKETVNATRNKIFSDSEETEKSILLFGIIFDDSNVVFIRQRPFTLKIDVQILKKSLSKISPAFMKKLRKLLKNFGDFDLWQELFDRSDIIEEFYQLYNKAKKDLISNIRGISSDAEKEEFGEDLLMQMLIIWYLQEKGFLNNNPHYCIDLFKNYKTLGYQSFYSCLKDLFEIMMGEPTKGLYHESQEFGKVVVTGPAPFINGEFEEIIIPDKIFYMEDLVEDLKIIEPKKISRVPILNLFESRDWTEGNIDEFVLGAIYEKIMSLDLRKETGSFYTPEIVTSYICERVIFENIKKNLYPSKDEDIRVIIANASEEEILRIFKFLKNFKILDPAVGSAHFLESAMEVLLKLYEKIIERAKKLGYTRGLFIVASNDKGLMEINLMDDYKKEQLRLYLKFFIILSRNIYGVDINPRALKVARARLFMSLAKHFDSNNETFIRFPNVHFNLRPGNSLIGTLQILSGEEDVQSTLFDFLDTDKTEEILTSIKLVSELKSHLFDTASILKLKGNIIQEVLNLNEILKKKKINNLDFKKILITKQKLIQILIASLNSNNLIPLHTLLNKITDLFKAKIDTLFAEKSTVSIDKIKKVNPFHWILEFPEVFLEQNGFDIVVGNPPYGQNSIKKNERDILQKTWNPVSMDKKSVGGSYNTSAIFVERSYYLLKEKGYLGFIVNNSIARVDEFNLIRQFLLEKTILFELIDDAKIFKESGVTLEMISIFFKKDEKTQYPITIKSRRFKNFKPNEISNLIFKKYNRFLLYCDDLFFLIYDKSKINVLHGKRGKDAPRMEKSEEFTIPYFFSGKTVKKYRPDFNFINYTTPNLLDIDSWKIEFDSTLLITTKINDRYRVYVKPNNTLAGNNVIKLYLEEEFQIDQYALMAILNSNLMDYIVKRYIINFSELTVAFYDSITLFTPLKTINKKLEKVFNLLAKYMIVLKGIEESVMSVFFTRIINALVLELYLPDLLLKNGVHNNLFETIEPLLNKFAFGAWLNSFWNTKIDGTFQSNSNSKITSIIESSYENLLKLEDIIKANEEISETILVEFETIN</sequence>
<dbReference type="GO" id="GO:0006304">
    <property type="term" value="P:DNA modification"/>
    <property type="evidence" value="ECO:0007669"/>
    <property type="project" value="InterPro"/>
</dbReference>
<evidence type="ECO:0000256" key="4">
    <source>
        <dbReference type="ARBA" id="ARBA00022691"/>
    </source>
</evidence>
<dbReference type="InterPro" id="IPR029063">
    <property type="entry name" value="SAM-dependent_MTases_sf"/>
</dbReference>
<accession>A0A0F9RDT8</accession>
<dbReference type="PRINTS" id="PR00507">
    <property type="entry name" value="N12N6MTFRASE"/>
</dbReference>
<evidence type="ECO:0000256" key="5">
    <source>
        <dbReference type="ARBA" id="ARBA00047942"/>
    </source>
</evidence>
<evidence type="ECO:0000313" key="7">
    <source>
        <dbReference type="EMBL" id="KKN47727.1"/>
    </source>
</evidence>
<gene>
    <name evidence="7" type="ORF">LCGC14_0659960</name>
</gene>
<keyword evidence="3" id="KW-0808">Transferase</keyword>
<evidence type="ECO:0000256" key="1">
    <source>
        <dbReference type="ARBA" id="ARBA00011900"/>
    </source>
</evidence>
<dbReference type="Gene3D" id="3.40.50.150">
    <property type="entry name" value="Vaccinia Virus protein VP39"/>
    <property type="match status" value="2"/>
</dbReference>
<evidence type="ECO:0000256" key="2">
    <source>
        <dbReference type="ARBA" id="ARBA00022603"/>
    </source>
</evidence>
<protein>
    <recommendedName>
        <fullName evidence="1">site-specific DNA-methyltransferase (adenine-specific)</fullName>
        <ecNumber evidence="1">2.1.1.72</ecNumber>
    </recommendedName>
</protein>
<dbReference type="SUPFAM" id="SSF53335">
    <property type="entry name" value="S-adenosyl-L-methionine-dependent methyltransferases"/>
    <property type="match status" value="1"/>
</dbReference>
<keyword evidence="4" id="KW-0949">S-adenosyl-L-methionine</keyword>
<evidence type="ECO:0000256" key="3">
    <source>
        <dbReference type="ARBA" id="ARBA00022679"/>
    </source>
</evidence>
<keyword evidence="2" id="KW-0489">Methyltransferase</keyword>
<dbReference type="GO" id="GO:0032259">
    <property type="term" value="P:methylation"/>
    <property type="evidence" value="ECO:0007669"/>
    <property type="project" value="UniProtKB-KW"/>
</dbReference>
<dbReference type="GO" id="GO:0003676">
    <property type="term" value="F:nucleic acid binding"/>
    <property type="evidence" value="ECO:0007669"/>
    <property type="project" value="InterPro"/>
</dbReference>
<dbReference type="PANTHER" id="PTHR33841">
    <property type="entry name" value="DNA METHYLTRANSFERASE YEEA-RELATED"/>
    <property type="match status" value="1"/>
</dbReference>
<dbReference type="Pfam" id="PF07669">
    <property type="entry name" value="Eco57I"/>
    <property type="match status" value="1"/>
</dbReference>
<dbReference type="EC" id="2.1.1.72" evidence="1"/>
<comment type="catalytic activity">
    <reaction evidence="5">
        <text>a 2'-deoxyadenosine in DNA + S-adenosyl-L-methionine = an N(6)-methyl-2'-deoxyadenosine in DNA + S-adenosyl-L-homocysteine + H(+)</text>
        <dbReference type="Rhea" id="RHEA:15197"/>
        <dbReference type="Rhea" id="RHEA-COMP:12418"/>
        <dbReference type="Rhea" id="RHEA-COMP:12419"/>
        <dbReference type="ChEBI" id="CHEBI:15378"/>
        <dbReference type="ChEBI" id="CHEBI:57856"/>
        <dbReference type="ChEBI" id="CHEBI:59789"/>
        <dbReference type="ChEBI" id="CHEBI:90615"/>
        <dbReference type="ChEBI" id="CHEBI:90616"/>
        <dbReference type="EC" id="2.1.1.72"/>
    </reaction>
</comment>
<reference evidence="7" key="1">
    <citation type="journal article" date="2015" name="Nature">
        <title>Complex archaea that bridge the gap between prokaryotes and eukaryotes.</title>
        <authorList>
            <person name="Spang A."/>
            <person name="Saw J.H."/>
            <person name="Jorgensen S.L."/>
            <person name="Zaremba-Niedzwiedzka K."/>
            <person name="Martijn J."/>
            <person name="Lind A.E."/>
            <person name="van Eijk R."/>
            <person name="Schleper C."/>
            <person name="Guy L."/>
            <person name="Ettema T.J."/>
        </authorList>
    </citation>
    <scope>NUCLEOTIDE SEQUENCE</scope>
</reference>
<dbReference type="InterPro" id="IPR011639">
    <property type="entry name" value="MethylTrfase_TaqI-like_dom"/>
</dbReference>
<feature type="domain" description="Type II methyltransferase M.TaqI-like" evidence="6">
    <location>
        <begin position="450"/>
        <end position="749"/>
    </location>
</feature>
<dbReference type="InterPro" id="IPR002052">
    <property type="entry name" value="DNA_methylase_N6_adenine_CS"/>
</dbReference>
<dbReference type="EMBL" id="LAZR01001260">
    <property type="protein sequence ID" value="KKN47727.1"/>
    <property type="molecule type" value="Genomic_DNA"/>
</dbReference>
<name>A0A0F9RDT8_9ZZZZ</name>
<comment type="caution">
    <text evidence="7">The sequence shown here is derived from an EMBL/GenBank/DDBJ whole genome shotgun (WGS) entry which is preliminary data.</text>
</comment>
<evidence type="ECO:0000259" key="6">
    <source>
        <dbReference type="Pfam" id="PF07669"/>
    </source>
</evidence>
<dbReference type="PROSITE" id="PS00092">
    <property type="entry name" value="N6_MTASE"/>
    <property type="match status" value="1"/>
</dbReference>